<dbReference type="GO" id="GO:1990414">
    <property type="term" value="P:replication-born double-strand break repair via sister chromatid exchange"/>
    <property type="evidence" value="ECO:0007669"/>
    <property type="project" value="TreeGrafter"/>
</dbReference>
<keyword evidence="5 6" id="KW-0131">Cell cycle</keyword>
<dbReference type="GO" id="GO:0071169">
    <property type="term" value="P:establishment of protein localization to chromatin"/>
    <property type="evidence" value="ECO:0007669"/>
    <property type="project" value="TreeGrafter"/>
</dbReference>
<protein>
    <recommendedName>
        <fullName evidence="6">Sister chromatid cohesion protein</fullName>
    </recommendedName>
</protein>
<evidence type="ECO:0000256" key="6">
    <source>
        <dbReference type="RuleBase" id="RU364107"/>
    </source>
</evidence>
<name>A0A316YJ56_9BASI</name>
<dbReference type="GO" id="GO:0090694">
    <property type="term" value="C:Scc2-Scc4 cohesin loading complex"/>
    <property type="evidence" value="ECO:0007669"/>
    <property type="project" value="TreeGrafter"/>
</dbReference>
<dbReference type="RefSeq" id="XP_025376655.1">
    <property type="nucleotide sequence ID" value="XM_025518865.1"/>
</dbReference>
<dbReference type="PANTHER" id="PTHR21704">
    <property type="entry name" value="NIPPED-B-LIKE PROTEIN DELANGIN SCC2-RELATED"/>
    <property type="match status" value="1"/>
</dbReference>
<dbReference type="InterPro" id="IPR024986">
    <property type="entry name" value="Nipped-B_C"/>
</dbReference>
<dbReference type="OrthoDB" id="418242at2759"/>
<dbReference type="GO" id="GO:0034087">
    <property type="term" value="P:establishment of mitotic sister chromatid cohesion"/>
    <property type="evidence" value="ECO:0007669"/>
    <property type="project" value="TreeGrafter"/>
</dbReference>
<evidence type="ECO:0000256" key="7">
    <source>
        <dbReference type="SAM" id="MobiDB-lite"/>
    </source>
</evidence>
<dbReference type="Proteomes" id="UP000245768">
    <property type="component" value="Unassembled WGS sequence"/>
</dbReference>
<dbReference type="GeneID" id="37040781"/>
<evidence type="ECO:0000256" key="4">
    <source>
        <dbReference type="ARBA" id="ARBA00023242"/>
    </source>
</evidence>
<keyword evidence="4 6" id="KW-0539">Nucleus</keyword>
<dbReference type="CDD" id="cd23958">
    <property type="entry name" value="SCC2"/>
    <property type="match status" value="1"/>
</dbReference>
<dbReference type="Pfam" id="PF12765">
    <property type="entry name" value="Cohesin_HEAT"/>
    <property type="match status" value="1"/>
</dbReference>
<reference evidence="9 10" key="1">
    <citation type="journal article" date="2018" name="Mol. Biol. Evol.">
        <title>Broad Genomic Sampling Reveals a Smut Pathogenic Ancestry of the Fungal Clade Ustilaginomycotina.</title>
        <authorList>
            <person name="Kijpornyongpan T."/>
            <person name="Mondo S.J."/>
            <person name="Barry K."/>
            <person name="Sandor L."/>
            <person name="Lee J."/>
            <person name="Lipzen A."/>
            <person name="Pangilinan J."/>
            <person name="LaButti K."/>
            <person name="Hainaut M."/>
            <person name="Henrissat B."/>
            <person name="Grigoriev I.V."/>
            <person name="Spatafora J.W."/>
            <person name="Aime M.C."/>
        </authorList>
    </citation>
    <scope>NUCLEOTIDE SEQUENCE [LARGE SCALE GENOMIC DNA]</scope>
    <source>
        <strain evidence="9 10">MCA 4198</strain>
    </source>
</reference>
<keyword evidence="10" id="KW-1185">Reference proteome</keyword>
<keyword evidence="3 6" id="KW-0677">Repeat</keyword>
<dbReference type="InterPro" id="IPR016024">
    <property type="entry name" value="ARM-type_fold"/>
</dbReference>
<evidence type="ECO:0000313" key="10">
    <source>
        <dbReference type="Proteomes" id="UP000245768"/>
    </source>
</evidence>
<evidence type="ECO:0000256" key="2">
    <source>
        <dbReference type="ARBA" id="ARBA00009252"/>
    </source>
</evidence>
<dbReference type="InterPro" id="IPR011989">
    <property type="entry name" value="ARM-like"/>
</dbReference>
<dbReference type="GO" id="GO:0003682">
    <property type="term" value="F:chromatin binding"/>
    <property type="evidence" value="ECO:0007669"/>
    <property type="project" value="TreeGrafter"/>
</dbReference>
<dbReference type="InterPro" id="IPR026003">
    <property type="entry name" value="Cohesin_HEAT"/>
</dbReference>
<dbReference type="Gene3D" id="1.25.10.10">
    <property type="entry name" value="Leucine-rich Repeat Variant"/>
    <property type="match status" value="1"/>
</dbReference>
<evidence type="ECO:0000313" key="9">
    <source>
        <dbReference type="EMBL" id="PWN89457.1"/>
    </source>
</evidence>
<dbReference type="Pfam" id="PF12830">
    <property type="entry name" value="Nipped-B_C"/>
    <property type="match status" value="1"/>
</dbReference>
<proteinExistence type="inferred from homology"/>
<organism evidence="9 10">
    <name type="scientific">Acaromyces ingoldii</name>
    <dbReference type="NCBI Taxonomy" id="215250"/>
    <lineage>
        <taxon>Eukaryota</taxon>
        <taxon>Fungi</taxon>
        <taxon>Dikarya</taxon>
        <taxon>Basidiomycota</taxon>
        <taxon>Ustilaginomycotina</taxon>
        <taxon>Exobasidiomycetes</taxon>
        <taxon>Exobasidiales</taxon>
        <taxon>Cryptobasidiaceae</taxon>
        <taxon>Acaromyces</taxon>
    </lineage>
</organism>
<dbReference type="EMBL" id="KZ819637">
    <property type="protein sequence ID" value="PWN89457.1"/>
    <property type="molecule type" value="Genomic_DNA"/>
</dbReference>
<dbReference type="InterPro" id="IPR033031">
    <property type="entry name" value="Scc2/Nipped-B"/>
</dbReference>
<comment type="similarity">
    <text evidence="2 6">Belongs to the SCC2/Nipped-B family.</text>
</comment>
<dbReference type="PANTHER" id="PTHR21704:SF18">
    <property type="entry name" value="NIPPED-B-LIKE PROTEIN"/>
    <property type="match status" value="1"/>
</dbReference>
<comment type="subcellular location">
    <subcellularLocation>
        <location evidence="1 6">Nucleus</location>
    </subcellularLocation>
</comment>
<dbReference type="STRING" id="215250.A0A316YJ56"/>
<gene>
    <name evidence="9" type="ORF">FA10DRAFT_231679</name>
</gene>
<feature type="domain" description="Sister chromatid cohesion C-terminal" evidence="8">
    <location>
        <begin position="1346"/>
        <end position="1533"/>
    </location>
</feature>
<evidence type="ECO:0000256" key="1">
    <source>
        <dbReference type="ARBA" id="ARBA00004123"/>
    </source>
</evidence>
<feature type="compositionally biased region" description="Acidic residues" evidence="7">
    <location>
        <begin position="1549"/>
        <end position="1574"/>
    </location>
</feature>
<evidence type="ECO:0000256" key="5">
    <source>
        <dbReference type="ARBA" id="ARBA00023306"/>
    </source>
</evidence>
<dbReference type="FunCoup" id="A0A316YJ56">
    <property type="interactions" value="146"/>
</dbReference>
<sequence length="1707" mass="188119">MEDDSSDYFEDDEIQFVGLHRKQRSRSGSSDVIFVDALEFAASAPDSPAKKVSGDRKLVKTSAKRTPIEKLQQLMTDLFEADDACIEPDDREEGETPPECAAFFAVIDGHTVLRSDVIFKVLKTTWSCSKADATSTRLEDSNEGPLRLRDLSIHEVGRLLRILERGLKLAEGLEPFKEARRPVATLTGRQSRGNTKGSKKLKGKDLSLTHDIDEEGPTCANGDGVADEPETLGQLSEKFGKLAYSVLSANCILSIMAGDELAKPLLSEDAIQPCFEAVKAALDHVILPFVDACNGSTSKGSSSIDTLISALAPSKPKGRKQKDENGERDGDAVRCANNLEQLFKQTCAAFSQAHKLIQMPSLVMSETIVNNAVYAAIGPFFAGEPDAGSGAGTSEASKAAHRGRTALAAFGSGVSPMKSLRLPALNFLRRIFARQKEQRQWIIEEILANLTKLPDLKRTRRQHVLRNGKTISSVTALLLHLIQSAAHGLDGDPKDNDSDMLTLDKGLNESEEMEVDTAHMLLDRATTSPSYDLETLRNALEGPNQAALAVANYLVNRISTGKATRSSTDNSYAAILEQLVGDLQTTMFLPQWPAAALLLSQVCRGLSAFVDDPKAAQDARGIAIEHLGSTAARMRESQLRIARQEEGKALCSIRQIQEAESGDRLDSINDAYELVIGYLARTGNDDPASETAVDFVYAQWACELSSSLIGKTDSLNLLEEADDDGFSMAMSDATRLRGLVHALHHCMGRVASARSRLMTANSTTADVFKARSEDDYPAAQQTAEELVHTTSFVLSYDFLRAKLLLALDDNVISNRNKALRGINSVSAVDDHLLDDPSVRQLVEFRVRDESASVREAALALLSKHALSKVENIESDHTVIFERIFDTGLAVRKRALMTLESVYEKTTSEKIRLEAIALIIRCVNDEDDTVQDMAVDIVGRLWFGLGPNSERPSPAKMRARNAGSEMPTAEPSEPRSSGLDRNGLVPGTEHCLETIISVTAKLQERPSPLESIFRRLFKKLSEGEASMLTANMRILNDAMIDSLVAAEEAETESFVNRVKTVHLFVHCNPTILSITKAKALVPYLKSAESNTDVLVMELLLKIFGSCLPSMPRTALKFAEDLQRTLTPLVSKPPNRPGSSVLQELIACYCTVIKTHTHNFAMVAKSLQACLTRLDRTRQMVEKGAMTQLDVTTKLIMSMTALFTEKADVDALRREHPECASDIDLISKGCISDQVFDAFLALYNARNGAFRSASLQCMGFLFRAFPSLMIRESTFEIMDDVFDNGKMEDRDLLLRVIMVYLSTEQARYDPEARCPAKTKRPSTTAAEGVDMGELVGNTDQLAESGVGATLIQRYLSHVLGAALRFVSPQMQRTAMDVLHFTVMQGLCHPLDCVPTLVALETQADSRISGRALQLHDHLWSKHISIIATRYLEMTRTAFEYQIGQQQRAGDLRGFRMDAEQRPCALLQPWYSLVGERRDKRLDFFKALTRALDVDTLKSKTSEADVHFARFVADNLATLHYNSNEEVFFVVDTLKRTLSIAGVQVLEIIEGELDNNGDESSDEEEDEDTDEGFADADEERKEHKPNQKMARGSKGKFSKTTTAARMATVMGIALLLRNHLKALYGLTEARCAKYSSQPRRRYGPGADKAQRKDLEHQSDAALDLSLLSGAFLVANEGNEELSQQHMMTFEELMRQDGTIAEPEDDFALDD</sequence>
<feature type="region of interest" description="Disordered" evidence="7">
    <location>
        <begin position="950"/>
        <end position="982"/>
    </location>
</feature>
<dbReference type="GO" id="GO:0140588">
    <property type="term" value="P:chromatin looping"/>
    <property type="evidence" value="ECO:0007669"/>
    <property type="project" value="InterPro"/>
</dbReference>
<evidence type="ECO:0000259" key="8">
    <source>
        <dbReference type="Pfam" id="PF12830"/>
    </source>
</evidence>
<feature type="region of interest" description="Disordered" evidence="7">
    <location>
        <begin position="1549"/>
        <end position="1596"/>
    </location>
</feature>
<evidence type="ECO:0000256" key="3">
    <source>
        <dbReference type="ARBA" id="ARBA00022737"/>
    </source>
</evidence>
<dbReference type="SUPFAM" id="SSF48371">
    <property type="entry name" value="ARM repeat"/>
    <property type="match status" value="1"/>
</dbReference>
<dbReference type="GO" id="GO:0010468">
    <property type="term" value="P:regulation of gene expression"/>
    <property type="evidence" value="ECO:0007669"/>
    <property type="project" value="InterPro"/>
</dbReference>
<accession>A0A316YJ56</accession>
<dbReference type="InParanoid" id="A0A316YJ56"/>
<dbReference type="GO" id="GO:0061775">
    <property type="term" value="F:cohesin loader activity"/>
    <property type="evidence" value="ECO:0007669"/>
    <property type="project" value="InterPro"/>
</dbReference>